<dbReference type="PANTHER" id="PTHR31415">
    <property type="entry name" value="OS05G0367900 PROTEIN"/>
    <property type="match status" value="1"/>
</dbReference>
<evidence type="ECO:0000256" key="2">
    <source>
        <dbReference type="ARBA" id="ARBA00022692"/>
    </source>
</evidence>
<dbReference type="AlphaFoldDB" id="A0AAQ3QSD6"/>
<dbReference type="GO" id="GO:0005886">
    <property type="term" value="C:plasma membrane"/>
    <property type="evidence" value="ECO:0007669"/>
    <property type="project" value="TreeGrafter"/>
</dbReference>
<keyword evidence="3 5" id="KW-1133">Transmembrane helix</keyword>
<protein>
    <submittedName>
        <fullName evidence="7">NDR1/HIN1-like protein 12</fullName>
    </submittedName>
</protein>
<evidence type="ECO:0000313" key="8">
    <source>
        <dbReference type="Proteomes" id="UP001327560"/>
    </source>
</evidence>
<evidence type="ECO:0000259" key="6">
    <source>
        <dbReference type="Pfam" id="PF03168"/>
    </source>
</evidence>
<accession>A0AAQ3QSD6</accession>
<feature type="transmembrane region" description="Helical" evidence="5">
    <location>
        <begin position="22"/>
        <end position="44"/>
    </location>
</feature>
<dbReference type="InterPro" id="IPR004864">
    <property type="entry name" value="LEA_2"/>
</dbReference>
<dbReference type="GO" id="GO:0009506">
    <property type="term" value="C:plasmodesma"/>
    <property type="evidence" value="ECO:0007669"/>
    <property type="project" value="TreeGrafter"/>
</dbReference>
<evidence type="ECO:0000256" key="5">
    <source>
        <dbReference type="SAM" id="Phobius"/>
    </source>
</evidence>
<comment type="subcellular location">
    <subcellularLocation>
        <location evidence="1">Membrane</location>
        <topology evidence="1">Single-pass membrane protein</topology>
    </subcellularLocation>
</comment>
<dbReference type="GO" id="GO:0098542">
    <property type="term" value="P:defense response to other organism"/>
    <property type="evidence" value="ECO:0007669"/>
    <property type="project" value="InterPro"/>
</dbReference>
<evidence type="ECO:0000256" key="1">
    <source>
        <dbReference type="ARBA" id="ARBA00004167"/>
    </source>
</evidence>
<reference evidence="7 8" key="1">
    <citation type="submission" date="2023-10" db="EMBL/GenBank/DDBJ databases">
        <title>Chromosome-scale genome assembly provides insights into flower coloration mechanisms of Canna indica.</title>
        <authorList>
            <person name="Li C."/>
        </authorList>
    </citation>
    <scope>NUCLEOTIDE SEQUENCE [LARGE SCALE GENOMIC DNA]</scope>
    <source>
        <tissue evidence="7">Flower</tissue>
    </source>
</reference>
<dbReference type="InterPro" id="IPR044839">
    <property type="entry name" value="NDR1-like"/>
</dbReference>
<sequence>MSTNDCGNHGSNCCKRKLYRRIFVGVAIFVSVILFVILIIWLSLRPSMPKFYLQDASIYQFNLTAGTNLLTTTMQVTIPSRNPNDRIGVYYGNLDAYAVYKGEQITAPTALPPGYQGHGDVVVWSPYLYGASVPVAPYLSVALQKDDTAGLLMINVKVEGNIRWKVGSWTSGHYRLRANCPVFLSIDHGDDNYKEAPKLFRFQQISECGIDV</sequence>
<feature type="domain" description="Late embryogenesis abundant protein LEA-2 subgroup" evidence="6">
    <location>
        <begin position="78"/>
        <end position="180"/>
    </location>
</feature>
<name>A0AAQ3QSD6_9LILI</name>
<proteinExistence type="predicted"/>
<dbReference type="PANTHER" id="PTHR31415:SF7">
    <property type="entry name" value="OS08G0102700 PROTEIN"/>
    <property type="match status" value="1"/>
</dbReference>
<keyword evidence="2 5" id="KW-0812">Transmembrane</keyword>
<dbReference type="Proteomes" id="UP001327560">
    <property type="component" value="Chromosome 9"/>
</dbReference>
<evidence type="ECO:0000313" key="7">
    <source>
        <dbReference type="EMBL" id="WOL18795.1"/>
    </source>
</evidence>
<gene>
    <name evidence="7" type="ORF">Cni_G27592</name>
</gene>
<dbReference type="Pfam" id="PF03168">
    <property type="entry name" value="LEA_2"/>
    <property type="match status" value="1"/>
</dbReference>
<organism evidence="7 8">
    <name type="scientific">Canna indica</name>
    <name type="common">Indian-shot</name>
    <dbReference type="NCBI Taxonomy" id="4628"/>
    <lineage>
        <taxon>Eukaryota</taxon>
        <taxon>Viridiplantae</taxon>
        <taxon>Streptophyta</taxon>
        <taxon>Embryophyta</taxon>
        <taxon>Tracheophyta</taxon>
        <taxon>Spermatophyta</taxon>
        <taxon>Magnoliopsida</taxon>
        <taxon>Liliopsida</taxon>
        <taxon>Zingiberales</taxon>
        <taxon>Cannaceae</taxon>
        <taxon>Canna</taxon>
    </lineage>
</organism>
<evidence type="ECO:0000256" key="4">
    <source>
        <dbReference type="ARBA" id="ARBA00023136"/>
    </source>
</evidence>
<dbReference type="EMBL" id="CP136898">
    <property type="protein sequence ID" value="WOL18795.1"/>
    <property type="molecule type" value="Genomic_DNA"/>
</dbReference>
<keyword evidence="8" id="KW-1185">Reference proteome</keyword>
<evidence type="ECO:0000256" key="3">
    <source>
        <dbReference type="ARBA" id="ARBA00022989"/>
    </source>
</evidence>
<keyword evidence="4 5" id="KW-0472">Membrane</keyword>